<sequence>MDLEELKKYLEIGHDIEFKFNNEKYSITPTGTGFCLTKFYNLDHQEYEHFDEFINKVTLNKYKLKDILDQINEIFIY</sequence>
<protein>
    <recommendedName>
        <fullName evidence="3">DUF1797 family protein</fullName>
    </recommendedName>
</protein>
<evidence type="ECO:0000313" key="1">
    <source>
        <dbReference type="EMBL" id="ANC78540.1"/>
    </source>
</evidence>
<evidence type="ECO:0008006" key="3">
    <source>
        <dbReference type="Google" id="ProtNLM"/>
    </source>
</evidence>
<name>A0A160IQR9_9BACL</name>
<dbReference type="EMBL" id="CP015378">
    <property type="protein sequence ID" value="ANC78540.1"/>
    <property type="molecule type" value="Genomic_DNA"/>
</dbReference>
<dbReference type="AlphaFoldDB" id="A0A160IQR9"/>
<dbReference type="KEGG" id="fpn:ABE65_017730"/>
<dbReference type="Proteomes" id="UP000076623">
    <property type="component" value="Chromosome"/>
</dbReference>
<accession>A0A160IQR9</accession>
<keyword evidence="2" id="KW-1185">Reference proteome</keyword>
<proteinExistence type="predicted"/>
<evidence type="ECO:0000313" key="2">
    <source>
        <dbReference type="Proteomes" id="UP000076623"/>
    </source>
</evidence>
<dbReference type="STRING" id="1221500.ABE65_017730"/>
<gene>
    <name evidence="1" type="ORF">ABE65_017730</name>
</gene>
<organism evidence="1 2">
    <name type="scientific">Fictibacillus phosphorivorans</name>
    <dbReference type="NCBI Taxonomy" id="1221500"/>
    <lineage>
        <taxon>Bacteria</taxon>
        <taxon>Bacillati</taxon>
        <taxon>Bacillota</taxon>
        <taxon>Bacilli</taxon>
        <taxon>Bacillales</taxon>
        <taxon>Fictibacillaceae</taxon>
        <taxon>Fictibacillus</taxon>
    </lineage>
</organism>
<reference evidence="1 2" key="1">
    <citation type="submission" date="2016-04" db="EMBL/GenBank/DDBJ databases">
        <title>Complete genome sequence of Fictibacillus phosphorivorans G25-29, a strain toxic to nematodes.</title>
        <authorList>
            <person name="Zheng Z."/>
        </authorList>
    </citation>
    <scope>NUCLEOTIDE SEQUENCE [LARGE SCALE GENOMIC DNA]</scope>
    <source>
        <strain evidence="1 2">G25-29</strain>
    </source>
</reference>